<evidence type="ECO:0000256" key="6">
    <source>
        <dbReference type="ARBA" id="ARBA00022917"/>
    </source>
</evidence>
<feature type="domain" description="DALR anticodon binding" evidence="11">
    <location>
        <begin position="472"/>
        <end position="603"/>
    </location>
</feature>
<proteinExistence type="inferred from homology"/>
<dbReference type="PROSITE" id="PS00178">
    <property type="entry name" value="AA_TRNA_LIGASE_I"/>
    <property type="match status" value="1"/>
</dbReference>
<evidence type="ECO:0000313" key="14">
    <source>
        <dbReference type="Proteomes" id="UP000463975"/>
    </source>
</evidence>
<dbReference type="EMBL" id="CP047652">
    <property type="protein sequence ID" value="QHI95295.1"/>
    <property type="molecule type" value="Genomic_DNA"/>
</dbReference>
<evidence type="ECO:0000256" key="3">
    <source>
        <dbReference type="ARBA" id="ARBA00022598"/>
    </source>
</evidence>
<dbReference type="CDD" id="cd00671">
    <property type="entry name" value="ArgRS_core"/>
    <property type="match status" value="1"/>
</dbReference>
<comment type="subcellular location">
    <subcellularLocation>
        <location evidence="9">Cytoplasm</location>
    </subcellularLocation>
</comment>
<dbReference type="InterPro" id="IPR001412">
    <property type="entry name" value="aa-tRNA-synth_I_CS"/>
</dbReference>
<evidence type="ECO:0000256" key="1">
    <source>
        <dbReference type="ARBA" id="ARBA00005594"/>
    </source>
</evidence>
<keyword evidence="6 9" id="KW-0648">Protein biosynthesis</keyword>
<evidence type="ECO:0000256" key="2">
    <source>
        <dbReference type="ARBA" id="ARBA00022490"/>
    </source>
</evidence>
<dbReference type="SMART" id="SM00836">
    <property type="entry name" value="DALR_1"/>
    <property type="match status" value="1"/>
</dbReference>
<comment type="subunit">
    <text evidence="9">Monomer.</text>
</comment>
<dbReference type="SMART" id="SM01016">
    <property type="entry name" value="Arg_tRNA_synt_N"/>
    <property type="match status" value="1"/>
</dbReference>
<dbReference type="SUPFAM" id="SSF55190">
    <property type="entry name" value="Arginyl-tRNA synthetase (ArgRS), N-terminal 'additional' domain"/>
    <property type="match status" value="1"/>
</dbReference>
<evidence type="ECO:0000256" key="8">
    <source>
        <dbReference type="ARBA" id="ARBA00049339"/>
    </source>
</evidence>
<evidence type="ECO:0000256" key="5">
    <source>
        <dbReference type="ARBA" id="ARBA00022840"/>
    </source>
</evidence>
<keyword evidence="14" id="KW-1185">Reference proteome</keyword>
<dbReference type="SUPFAM" id="SSF47323">
    <property type="entry name" value="Anticodon-binding domain of a subclass of class I aminoacyl-tRNA synthetases"/>
    <property type="match status" value="1"/>
</dbReference>
<evidence type="ECO:0000313" key="13">
    <source>
        <dbReference type="EMBL" id="QHI95295.1"/>
    </source>
</evidence>
<dbReference type="PANTHER" id="PTHR11956:SF5">
    <property type="entry name" value="ARGININE--TRNA LIGASE, CYTOPLASMIC"/>
    <property type="match status" value="1"/>
</dbReference>
<gene>
    <name evidence="9" type="primary">argS</name>
    <name evidence="13" type="ORF">GT348_02505</name>
</gene>
<dbReference type="GO" id="GO:0006420">
    <property type="term" value="P:arginyl-tRNA aminoacylation"/>
    <property type="evidence" value="ECO:0007669"/>
    <property type="project" value="UniProtKB-UniRule"/>
</dbReference>
<feature type="domain" description="Arginyl tRNA synthetase N-terminal" evidence="12">
    <location>
        <begin position="13"/>
        <end position="102"/>
    </location>
</feature>
<dbReference type="NCBIfam" id="TIGR00456">
    <property type="entry name" value="argS"/>
    <property type="match status" value="1"/>
</dbReference>
<keyword evidence="5 9" id="KW-0067">ATP-binding</keyword>
<accession>A0A6P1N9P8</accession>
<protein>
    <recommendedName>
        <fullName evidence="9">Arginine--tRNA ligase</fullName>
        <ecNumber evidence="9">6.1.1.19</ecNumber>
    </recommendedName>
    <alternativeName>
        <fullName evidence="9">Arginyl-tRNA synthetase</fullName>
        <shortName evidence="9">ArgRS</shortName>
    </alternativeName>
</protein>
<dbReference type="Gene3D" id="1.10.730.10">
    <property type="entry name" value="Isoleucyl-tRNA Synthetase, Domain 1"/>
    <property type="match status" value="1"/>
</dbReference>
<comment type="catalytic activity">
    <reaction evidence="8 9">
        <text>tRNA(Arg) + L-arginine + ATP = L-arginyl-tRNA(Arg) + AMP + diphosphate</text>
        <dbReference type="Rhea" id="RHEA:20301"/>
        <dbReference type="Rhea" id="RHEA-COMP:9658"/>
        <dbReference type="Rhea" id="RHEA-COMP:9673"/>
        <dbReference type="ChEBI" id="CHEBI:30616"/>
        <dbReference type="ChEBI" id="CHEBI:32682"/>
        <dbReference type="ChEBI" id="CHEBI:33019"/>
        <dbReference type="ChEBI" id="CHEBI:78442"/>
        <dbReference type="ChEBI" id="CHEBI:78513"/>
        <dbReference type="ChEBI" id="CHEBI:456215"/>
        <dbReference type="EC" id="6.1.1.19"/>
    </reaction>
</comment>
<evidence type="ECO:0000256" key="4">
    <source>
        <dbReference type="ARBA" id="ARBA00022741"/>
    </source>
</evidence>
<dbReference type="HAMAP" id="MF_00123">
    <property type="entry name" value="Arg_tRNA_synth"/>
    <property type="match status" value="1"/>
</dbReference>
<dbReference type="InterPro" id="IPR005148">
    <property type="entry name" value="Arg-tRNA-synth_N"/>
</dbReference>
<comment type="similarity">
    <text evidence="1 9 10">Belongs to the class-I aminoacyl-tRNA synthetase family.</text>
</comment>
<dbReference type="Gene3D" id="3.40.50.620">
    <property type="entry name" value="HUPs"/>
    <property type="match status" value="1"/>
</dbReference>
<dbReference type="GO" id="GO:0004814">
    <property type="term" value="F:arginine-tRNA ligase activity"/>
    <property type="evidence" value="ECO:0007669"/>
    <property type="project" value="UniProtKB-UniRule"/>
</dbReference>
<evidence type="ECO:0000259" key="11">
    <source>
        <dbReference type="SMART" id="SM00836"/>
    </source>
</evidence>
<name>A0A6P1N9P8_9PROT</name>
<dbReference type="InterPro" id="IPR035684">
    <property type="entry name" value="ArgRS_core"/>
</dbReference>
<dbReference type="InterPro" id="IPR009080">
    <property type="entry name" value="tRNAsynth_Ia_anticodon-bd"/>
</dbReference>
<dbReference type="InterPro" id="IPR001278">
    <property type="entry name" value="Arg-tRNA-ligase"/>
</dbReference>
<keyword evidence="4 9" id="KW-0547">Nucleotide-binding</keyword>
<dbReference type="InterPro" id="IPR008909">
    <property type="entry name" value="DALR_anticod-bd"/>
</dbReference>
<evidence type="ECO:0000256" key="9">
    <source>
        <dbReference type="HAMAP-Rule" id="MF_00123"/>
    </source>
</evidence>
<dbReference type="Pfam" id="PF03485">
    <property type="entry name" value="Arg_tRNA_synt_N"/>
    <property type="match status" value="1"/>
</dbReference>
<evidence type="ECO:0000256" key="7">
    <source>
        <dbReference type="ARBA" id="ARBA00023146"/>
    </source>
</evidence>
<dbReference type="KEGG" id="bomb:GT348_02505"/>
<evidence type="ECO:0000256" key="10">
    <source>
        <dbReference type="RuleBase" id="RU363038"/>
    </source>
</evidence>
<dbReference type="EC" id="6.1.1.19" evidence="9"/>
<feature type="short sequence motif" description="'HIGH' region" evidence="9">
    <location>
        <begin position="140"/>
        <end position="150"/>
    </location>
</feature>
<dbReference type="Pfam" id="PF05746">
    <property type="entry name" value="DALR_1"/>
    <property type="match status" value="1"/>
</dbReference>
<organism evidence="13 14">
    <name type="scientific">Aristophania vespae</name>
    <dbReference type="NCBI Taxonomy" id="2697033"/>
    <lineage>
        <taxon>Bacteria</taxon>
        <taxon>Pseudomonadati</taxon>
        <taxon>Pseudomonadota</taxon>
        <taxon>Alphaproteobacteria</taxon>
        <taxon>Acetobacterales</taxon>
        <taxon>Acetobacteraceae</taxon>
        <taxon>Aristophania</taxon>
    </lineage>
</organism>
<dbReference type="InterPro" id="IPR036695">
    <property type="entry name" value="Arg-tRNA-synth_N_sf"/>
</dbReference>
<dbReference type="PRINTS" id="PR01038">
    <property type="entry name" value="TRNASYNTHARG"/>
</dbReference>
<dbReference type="InterPro" id="IPR014729">
    <property type="entry name" value="Rossmann-like_a/b/a_fold"/>
</dbReference>
<dbReference type="Proteomes" id="UP000463975">
    <property type="component" value="Chromosome"/>
</dbReference>
<sequence>MPTSSEISKASDCLFSQMLEKVVNCLESIEPTLPKEILGRIEVTPTRDPAHGDMATNAALLVAKPARCKPRDIAEKLAHALRDIPEIEKAEIAGPGFVNLTLKVSVWQNVVSNILLKGDKDYGRSRLGQGKRANVEYVSANPTGPMHVGHCRGAVVGDALANLLSKAGYEVTKEYYINDAGTQVIALTWATYWRYLQAINIDIPAEDFDKLAPNGLQYQGDYLIPVGKFLADKFGRSLAGDNNGVGPESLWFETVRQTALDHMMMAIKEDLAALGIHHDIFSSEASVLAEGDVNQAITKLQDKGLLYEGVLEPPKGKLPDDWEARPQTLFRSTDFGDDTDRALRKADGTNTYFANDIGFHARKAQRSDLLIDVLGADHGGYVSRMKAAISALTDGKTEFEAVLCQIVRVVKDGEPVRMSKRAGTFITLRDLLDEVGRDAVRFIMLTRKADAQMEFDLNAAVAQTRDNPVFYVNYAHARCCSVLRHGIEIYGQERVSEKALSQIDLSSLTAPEEIAVLRRLAALPRQIEAAASVREPHRIATYSIDLASDFHALWNRGRENASLRFIQEDAPEQTFARLALVAAIAITIRAGLNILGVQALEELR</sequence>
<dbReference type="AlphaFoldDB" id="A0A6P1N9P8"/>
<dbReference type="PANTHER" id="PTHR11956">
    <property type="entry name" value="ARGINYL-TRNA SYNTHETASE"/>
    <property type="match status" value="1"/>
</dbReference>
<dbReference type="GO" id="GO:0005737">
    <property type="term" value="C:cytoplasm"/>
    <property type="evidence" value="ECO:0007669"/>
    <property type="project" value="UniProtKB-SubCell"/>
</dbReference>
<dbReference type="RefSeq" id="WP_160618373.1">
    <property type="nucleotide sequence ID" value="NZ_CP047652.1"/>
</dbReference>
<dbReference type="GO" id="GO:0005524">
    <property type="term" value="F:ATP binding"/>
    <property type="evidence" value="ECO:0007669"/>
    <property type="project" value="UniProtKB-UniRule"/>
</dbReference>
<keyword evidence="2 9" id="KW-0963">Cytoplasm</keyword>
<keyword evidence="3 9" id="KW-0436">Ligase</keyword>
<dbReference type="Pfam" id="PF00750">
    <property type="entry name" value="tRNA-synt_1d"/>
    <property type="match status" value="1"/>
</dbReference>
<reference evidence="13 14" key="1">
    <citation type="submission" date="2020-01" db="EMBL/GenBank/DDBJ databases">
        <title>Genome sequencing of strain KACC 21507.</title>
        <authorList>
            <person name="Heo J."/>
            <person name="Kim S.-J."/>
            <person name="Kim J.-S."/>
            <person name="Hong S.-B."/>
            <person name="Kwon S.-W."/>
        </authorList>
    </citation>
    <scope>NUCLEOTIDE SEQUENCE [LARGE SCALE GENOMIC DNA]</scope>
    <source>
        <strain evidence="13 14">KACC 21507</strain>
    </source>
</reference>
<dbReference type="Gene3D" id="3.30.1360.70">
    <property type="entry name" value="Arginyl tRNA synthetase N-terminal domain"/>
    <property type="match status" value="1"/>
</dbReference>
<dbReference type="SUPFAM" id="SSF52374">
    <property type="entry name" value="Nucleotidylyl transferase"/>
    <property type="match status" value="1"/>
</dbReference>
<evidence type="ECO:0000259" key="12">
    <source>
        <dbReference type="SMART" id="SM01016"/>
    </source>
</evidence>
<keyword evidence="7 9" id="KW-0030">Aminoacyl-tRNA synthetase</keyword>